<feature type="domain" description="VQ" evidence="1">
    <location>
        <begin position="31"/>
        <end position="53"/>
    </location>
</feature>
<dbReference type="AlphaFoldDB" id="A0A5N6LSK9"/>
<evidence type="ECO:0000313" key="2">
    <source>
        <dbReference type="EMBL" id="KAD2804529.1"/>
    </source>
</evidence>
<accession>A0A5N6LSK9</accession>
<dbReference type="OrthoDB" id="1571327at2759"/>
<evidence type="ECO:0000259" key="1">
    <source>
        <dbReference type="Pfam" id="PF05678"/>
    </source>
</evidence>
<dbReference type="EMBL" id="SZYD01000018">
    <property type="protein sequence ID" value="KAD2804529.1"/>
    <property type="molecule type" value="Genomic_DNA"/>
</dbReference>
<name>A0A5N6LSK9_9ASTR</name>
<organism evidence="2 3">
    <name type="scientific">Mikania micrantha</name>
    <name type="common">bitter vine</name>
    <dbReference type="NCBI Taxonomy" id="192012"/>
    <lineage>
        <taxon>Eukaryota</taxon>
        <taxon>Viridiplantae</taxon>
        <taxon>Streptophyta</taxon>
        <taxon>Embryophyta</taxon>
        <taxon>Tracheophyta</taxon>
        <taxon>Spermatophyta</taxon>
        <taxon>Magnoliopsida</taxon>
        <taxon>eudicotyledons</taxon>
        <taxon>Gunneridae</taxon>
        <taxon>Pentapetalae</taxon>
        <taxon>asterids</taxon>
        <taxon>campanulids</taxon>
        <taxon>Asterales</taxon>
        <taxon>Asteraceae</taxon>
        <taxon>Asteroideae</taxon>
        <taxon>Heliantheae alliance</taxon>
        <taxon>Eupatorieae</taxon>
        <taxon>Mikania</taxon>
    </lineage>
</organism>
<evidence type="ECO:0000313" key="3">
    <source>
        <dbReference type="Proteomes" id="UP000326396"/>
    </source>
</evidence>
<dbReference type="Proteomes" id="UP000326396">
    <property type="component" value="Linkage Group LG8"/>
</dbReference>
<proteinExistence type="predicted"/>
<reference evidence="2 3" key="1">
    <citation type="submission" date="2019-05" db="EMBL/GenBank/DDBJ databases">
        <title>Mikania micrantha, genome provides insights into the molecular mechanism of rapid growth.</title>
        <authorList>
            <person name="Liu B."/>
        </authorList>
    </citation>
    <scope>NUCLEOTIDE SEQUENCE [LARGE SCALE GENOMIC DNA]</scope>
    <source>
        <strain evidence="2">NLD-2019</strain>
        <tissue evidence="2">Leaf</tissue>
    </source>
</reference>
<dbReference type="InterPro" id="IPR008889">
    <property type="entry name" value="VQ"/>
</dbReference>
<sequence length="185" mass="21273">MVKRLTTQPSFKISNKQPTHQFNSLIKVLKPKVFITTSSNFKTLVQELTGNDSRPSVPPSTMHVVSSEPTHVIHIDNHHDSHDTSIDHRLDPNLEYSLDRNLDYSPDPSLDPSLDSLFMSFDYSNGLSDQDLGLQFSEKDQVIDYVNHESELRNIESWLLDIGPSAWTRDESYMPLIDTYNYDYN</sequence>
<protein>
    <recommendedName>
        <fullName evidence="1">VQ domain-containing protein</fullName>
    </recommendedName>
</protein>
<comment type="caution">
    <text evidence="2">The sequence shown here is derived from an EMBL/GenBank/DDBJ whole genome shotgun (WGS) entry which is preliminary data.</text>
</comment>
<keyword evidence="3" id="KW-1185">Reference proteome</keyword>
<dbReference type="Pfam" id="PF05678">
    <property type="entry name" value="VQ"/>
    <property type="match status" value="1"/>
</dbReference>
<gene>
    <name evidence="2" type="ORF">E3N88_37906</name>
</gene>